<feature type="region of interest" description="Disordered" evidence="8">
    <location>
        <begin position="600"/>
        <end position="737"/>
    </location>
</feature>
<evidence type="ECO:0000313" key="11">
    <source>
        <dbReference type="Proteomes" id="UP001208570"/>
    </source>
</evidence>
<comment type="caution">
    <text evidence="10">The sequence shown here is derived from an EMBL/GenBank/DDBJ whole genome shotgun (WGS) entry which is preliminary data.</text>
</comment>
<sequence length="737" mass="79630">MRDSVYMRITQSSMESSSTSSSAMESPSQSSSSTTASAAAAAGSSSLSSVVVDSLPPILRRSNSKSSLWKNWKKYRYTINIDKLVRMRLRWRTVAKVLGGILFFKVGLSILGSLVGTEPTDRYMGMPGEVPRSEPLGGVPGNGSDSRPPEATQPPPPPPPIPIPNEAIKCENLRDYEHKVGEMPDDDRWQTIQLGISFGYSAYFDDRLEGVVSVKVMALADEWLDAKPPLCQLWFPERVEPFALALNITNFPAQPTARYKAVMYTCRYTPSQPDMPQPVAVSLSSEACSEPIGMFKLHTFDRSTPTESLPKFSVCLASPMRLNYSEPGEMVDWIEVHKLFGVSKYNMYVHDVANNVQPFLDYYGDRGEMTTLQWKLPPEIRDPRESVKAFGQLAMINDCLYRNMYKSKYLVYLDLDEMMVPRGTSKTLEEALVTTSCQDKAQTIIRSAFFRKQWTNDEKYASDERMVKRSLVSLLKTKRERKVLAINVHAKYIVIPEKIEALETLAAFQFLATVANATGEATCVLLAKECLLHHYRYYDEFYGDWMIDRKMHEFTKSIVERTGVVHDAVNAMISEQLAQQRAAAQDSPAAGEGGEAVDELADGAAGGAGDGPPPPVGGEMVGAAVGGDGGGIGQPAADNPAGGNEVDSNAAGPLPAAEAGDVAPVESPAAVNESPVEMDGPPAAPGEPPAAPIDPPAGSVESASAPEAAAPEVAASEAAGNADTAMNAVGEEGALPV</sequence>
<accession>A0AAD9N1L8</accession>
<dbReference type="PANTHER" id="PTHR21461:SF69">
    <property type="entry name" value="GLYCOSYLTRANSFERASE FAMILY 92 PROTEIN"/>
    <property type="match status" value="1"/>
</dbReference>
<dbReference type="Proteomes" id="UP001208570">
    <property type="component" value="Unassembled WGS sequence"/>
</dbReference>
<keyword evidence="6 9" id="KW-1133">Transmembrane helix</keyword>
<evidence type="ECO:0000256" key="3">
    <source>
        <dbReference type="ARBA" id="ARBA00022676"/>
    </source>
</evidence>
<gene>
    <name evidence="10" type="ORF">LSH36_298g01071</name>
</gene>
<dbReference type="AlphaFoldDB" id="A0AAD9N1L8"/>
<dbReference type="EMBL" id="JAODUP010000298">
    <property type="protein sequence ID" value="KAK2153400.1"/>
    <property type="molecule type" value="Genomic_DNA"/>
</dbReference>
<dbReference type="GO" id="GO:0016020">
    <property type="term" value="C:membrane"/>
    <property type="evidence" value="ECO:0007669"/>
    <property type="project" value="UniProtKB-SubCell"/>
</dbReference>
<evidence type="ECO:0000256" key="5">
    <source>
        <dbReference type="ARBA" id="ARBA00022692"/>
    </source>
</evidence>
<protein>
    <recommendedName>
        <fullName evidence="12">Glycosyltransferase family 92 protein</fullName>
    </recommendedName>
</protein>
<feature type="region of interest" description="Disordered" evidence="8">
    <location>
        <begin position="1"/>
        <end position="38"/>
    </location>
</feature>
<evidence type="ECO:0000256" key="1">
    <source>
        <dbReference type="ARBA" id="ARBA00004167"/>
    </source>
</evidence>
<dbReference type="Pfam" id="PF01697">
    <property type="entry name" value="Glyco_transf_92"/>
    <property type="match status" value="1"/>
</dbReference>
<evidence type="ECO:0000256" key="4">
    <source>
        <dbReference type="ARBA" id="ARBA00022679"/>
    </source>
</evidence>
<dbReference type="PANTHER" id="PTHR21461">
    <property type="entry name" value="GLYCOSYLTRANSFERASE FAMILY 92 PROTEIN"/>
    <property type="match status" value="1"/>
</dbReference>
<evidence type="ECO:0000256" key="7">
    <source>
        <dbReference type="ARBA" id="ARBA00023136"/>
    </source>
</evidence>
<dbReference type="GO" id="GO:0005737">
    <property type="term" value="C:cytoplasm"/>
    <property type="evidence" value="ECO:0007669"/>
    <property type="project" value="TreeGrafter"/>
</dbReference>
<evidence type="ECO:0000256" key="8">
    <source>
        <dbReference type="SAM" id="MobiDB-lite"/>
    </source>
</evidence>
<keyword evidence="3" id="KW-0328">Glycosyltransferase</keyword>
<evidence type="ECO:0000256" key="2">
    <source>
        <dbReference type="ARBA" id="ARBA00007647"/>
    </source>
</evidence>
<evidence type="ECO:0008006" key="12">
    <source>
        <dbReference type="Google" id="ProtNLM"/>
    </source>
</evidence>
<comment type="similarity">
    <text evidence="2">Belongs to the glycosyltransferase 92 family.</text>
</comment>
<feature type="compositionally biased region" description="Gly residues" evidence="8">
    <location>
        <begin position="624"/>
        <end position="633"/>
    </location>
</feature>
<comment type="subcellular location">
    <subcellularLocation>
        <location evidence="1">Membrane</location>
        <topology evidence="1">Single-pass membrane protein</topology>
    </subcellularLocation>
</comment>
<organism evidence="10 11">
    <name type="scientific">Paralvinella palmiformis</name>
    <dbReference type="NCBI Taxonomy" id="53620"/>
    <lineage>
        <taxon>Eukaryota</taxon>
        <taxon>Metazoa</taxon>
        <taxon>Spiralia</taxon>
        <taxon>Lophotrochozoa</taxon>
        <taxon>Annelida</taxon>
        <taxon>Polychaeta</taxon>
        <taxon>Sedentaria</taxon>
        <taxon>Canalipalpata</taxon>
        <taxon>Terebellida</taxon>
        <taxon>Terebelliformia</taxon>
        <taxon>Alvinellidae</taxon>
        <taxon>Paralvinella</taxon>
    </lineage>
</organism>
<feature type="transmembrane region" description="Helical" evidence="9">
    <location>
        <begin position="93"/>
        <end position="115"/>
    </location>
</feature>
<feature type="compositionally biased region" description="Pro residues" evidence="8">
    <location>
        <begin position="151"/>
        <end position="163"/>
    </location>
</feature>
<keyword evidence="5 9" id="KW-0812">Transmembrane</keyword>
<feature type="compositionally biased region" description="Low complexity" evidence="8">
    <location>
        <begin position="696"/>
        <end position="720"/>
    </location>
</feature>
<keyword evidence="7 9" id="KW-0472">Membrane</keyword>
<evidence type="ECO:0000256" key="6">
    <source>
        <dbReference type="ARBA" id="ARBA00022989"/>
    </source>
</evidence>
<feature type="region of interest" description="Disordered" evidence="8">
    <location>
        <begin position="122"/>
        <end position="165"/>
    </location>
</feature>
<evidence type="ECO:0000313" key="10">
    <source>
        <dbReference type="EMBL" id="KAK2153400.1"/>
    </source>
</evidence>
<name>A0AAD9N1L8_9ANNE</name>
<dbReference type="InterPro" id="IPR008166">
    <property type="entry name" value="Glyco_transf_92"/>
</dbReference>
<proteinExistence type="inferred from homology"/>
<reference evidence="10" key="1">
    <citation type="journal article" date="2023" name="Mol. Biol. Evol.">
        <title>Third-Generation Sequencing Reveals the Adaptive Role of the Epigenome in Three Deep-Sea Polychaetes.</title>
        <authorList>
            <person name="Perez M."/>
            <person name="Aroh O."/>
            <person name="Sun Y."/>
            <person name="Lan Y."/>
            <person name="Juniper S.K."/>
            <person name="Young C.R."/>
            <person name="Angers B."/>
            <person name="Qian P.Y."/>
        </authorList>
    </citation>
    <scope>NUCLEOTIDE SEQUENCE</scope>
    <source>
        <strain evidence="10">P08H-3</strain>
    </source>
</reference>
<evidence type="ECO:0000256" key="9">
    <source>
        <dbReference type="SAM" id="Phobius"/>
    </source>
</evidence>
<keyword evidence="4" id="KW-0808">Transferase</keyword>
<keyword evidence="11" id="KW-1185">Reference proteome</keyword>
<feature type="compositionally biased region" description="Pro residues" evidence="8">
    <location>
        <begin position="682"/>
        <end position="695"/>
    </location>
</feature>
<dbReference type="GO" id="GO:0016757">
    <property type="term" value="F:glycosyltransferase activity"/>
    <property type="evidence" value="ECO:0007669"/>
    <property type="project" value="UniProtKB-KW"/>
</dbReference>
<feature type="compositionally biased region" description="Low complexity" evidence="8">
    <location>
        <begin position="10"/>
        <end position="38"/>
    </location>
</feature>